<dbReference type="GO" id="GO:0008360">
    <property type="term" value="P:regulation of cell shape"/>
    <property type="evidence" value="ECO:0007669"/>
    <property type="project" value="UniProtKB-KW"/>
</dbReference>
<keyword evidence="5" id="KW-0573">Peptidoglycan synthesis</keyword>
<dbReference type="Pfam" id="PF02388">
    <property type="entry name" value="FemAB"/>
    <property type="match status" value="1"/>
</dbReference>
<evidence type="ECO:0000256" key="6">
    <source>
        <dbReference type="ARBA" id="ARBA00023315"/>
    </source>
</evidence>
<dbReference type="GO" id="GO:0009252">
    <property type="term" value="P:peptidoglycan biosynthetic process"/>
    <property type="evidence" value="ECO:0007669"/>
    <property type="project" value="UniProtKB-KW"/>
</dbReference>
<dbReference type="Proteomes" id="UP000276568">
    <property type="component" value="Unassembled WGS sequence"/>
</dbReference>
<dbReference type="GO" id="GO:0016755">
    <property type="term" value="F:aminoacyltransferase activity"/>
    <property type="evidence" value="ECO:0007669"/>
    <property type="project" value="InterPro"/>
</dbReference>
<dbReference type="SUPFAM" id="SSF55729">
    <property type="entry name" value="Acyl-CoA N-acyltransferases (Nat)"/>
    <property type="match status" value="2"/>
</dbReference>
<keyword evidence="6" id="KW-0012">Acyltransferase</keyword>
<name>A0A3N0I2Y3_9FIRM</name>
<dbReference type="AlphaFoldDB" id="A0A3N0I2Y3"/>
<keyword evidence="2" id="KW-0963">Cytoplasm</keyword>
<keyword evidence="4" id="KW-0133">Cell shape</keyword>
<dbReference type="Gene3D" id="3.40.630.30">
    <property type="match status" value="2"/>
</dbReference>
<dbReference type="EMBL" id="RJQC01000001">
    <property type="protein sequence ID" value="RNM31353.1"/>
    <property type="molecule type" value="Genomic_DNA"/>
</dbReference>
<dbReference type="Gene3D" id="1.20.58.90">
    <property type="match status" value="1"/>
</dbReference>
<protein>
    <submittedName>
        <fullName evidence="8">Peptidoglycan bridge formation glycyltransferase FemA/FemB family protein</fullName>
    </submittedName>
</protein>
<accession>A0A3N0I2Y3</accession>
<keyword evidence="7" id="KW-0961">Cell wall biogenesis/degradation</keyword>
<gene>
    <name evidence="8" type="ORF">EDX97_01990</name>
</gene>
<dbReference type="PANTHER" id="PTHR36174:SF2">
    <property type="entry name" value="AMINOACYLTRANSFERASE FEMA"/>
    <property type="match status" value="1"/>
</dbReference>
<evidence type="ECO:0000313" key="9">
    <source>
        <dbReference type="Proteomes" id="UP000276568"/>
    </source>
</evidence>
<keyword evidence="3 8" id="KW-0808">Transferase</keyword>
<evidence type="ECO:0000256" key="2">
    <source>
        <dbReference type="ARBA" id="ARBA00022490"/>
    </source>
</evidence>
<dbReference type="InterPro" id="IPR003447">
    <property type="entry name" value="FEMABX"/>
</dbReference>
<dbReference type="InterPro" id="IPR016181">
    <property type="entry name" value="Acyl_CoA_acyltransferase"/>
</dbReference>
<dbReference type="PROSITE" id="PS51191">
    <property type="entry name" value="FEMABX"/>
    <property type="match status" value="1"/>
</dbReference>
<dbReference type="GO" id="GO:0071555">
    <property type="term" value="P:cell wall organization"/>
    <property type="evidence" value="ECO:0007669"/>
    <property type="project" value="UniProtKB-KW"/>
</dbReference>
<proteinExistence type="inferred from homology"/>
<evidence type="ECO:0000256" key="4">
    <source>
        <dbReference type="ARBA" id="ARBA00022960"/>
    </source>
</evidence>
<evidence type="ECO:0000256" key="5">
    <source>
        <dbReference type="ARBA" id="ARBA00022984"/>
    </source>
</evidence>
<keyword evidence="9" id="KW-1185">Reference proteome</keyword>
<organism evidence="8 9">
    <name type="scientific">Absicoccus porci</name>
    <dbReference type="NCBI Taxonomy" id="2486576"/>
    <lineage>
        <taxon>Bacteria</taxon>
        <taxon>Bacillati</taxon>
        <taxon>Bacillota</taxon>
        <taxon>Erysipelotrichia</taxon>
        <taxon>Erysipelotrichales</taxon>
        <taxon>Erysipelotrichaceae</taxon>
        <taxon>Absicoccus</taxon>
    </lineage>
</organism>
<evidence type="ECO:0000313" key="8">
    <source>
        <dbReference type="EMBL" id="RNM31353.1"/>
    </source>
</evidence>
<comment type="similarity">
    <text evidence="1">Belongs to the FemABX family.</text>
</comment>
<dbReference type="InterPro" id="IPR050644">
    <property type="entry name" value="PG_Glycine_Bridge_Synth"/>
</dbReference>
<reference evidence="8 9" key="1">
    <citation type="submission" date="2018-11" db="EMBL/GenBank/DDBJ databases">
        <title>Clostridium sp. nov., a member of the family Erysipelotrichaceae isolated from pig faeces.</title>
        <authorList>
            <person name="Chang Y.-H."/>
        </authorList>
    </citation>
    <scope>NUCLEOTIDE SEQUENCE [LARGE SCALE GENOMIC DNA]</scope>
    <source>
        <strain evidence="8 9">YH-panp20</strain>
    </source>
</reference>
<evidence type="ECO:0000256" key="7">
    <source>
        <dbReference type="ARBA" id="ARBA00023316"/>
    </source>
</evidence>
<comment type="caution">
    <text evidence="8">The sequence shown here is derived from an EMBL/GenBank/DDBJ whole genome shotgun (WGS) entry which is preliminary data.</text>
</comment>
<evidence type="ECO:0000256" key="1">
    <source>
        <dbReference type="ARBA" id="ARBA00009943"/>
    </source>
</evidence>
<sequence>MMGNDTIHAGVNKMKFKELTIQEYENFATQCVGRFYLNSSKMIELKKNNGWETYYVGVVDDEDHVLAAAGFSKVPVMRFYHYAYAQRGILCDFNDHALTTFFTEELKKYIASHDMAYMRMDPYVEYQQLDEDGQVVKDGWNNQAMIDFLASIGYEHQGFFKGWPEDRQVRYMVVMDLDDLSEEDIVANYEPNTRRTIVRAKKMGVKTKELDLNHLEPFMELMDYTAKKRNFTDMGLEAYQNQMRALGSDHAKVIVSYLDTAEVHEKNTKDLADIQKEQEKTNAILAKNPNSKKMNRRKKEELERIAQIERWEKTTNELEAKYGKEIILSGAYFVIYDGEMDYISSGSYDELRKYSGPYVIQDQAILTAKRLGLHRYNFTGTSGIFNEDGPDYGVFLFKKHLGGRPIELMGDFDLVCDPKMMKKIHRMQSVTHILRK</sequence>
<evidence type="ECO:0000256" key="3">
    <source>
        <dbReference type="ARBA" id="ARBA00022679"/>
    </source>
</evidence>
<dbReference type="PANTHER" id="PTHR36174">
    <property type="entry name" value="LIPID II:GLYCINE GLYCYLTRANSFERASE"/>
    <property type="match status" value="1"/>
</dbReference>